<comment type="caution">
    <text evidence="1">The sequence shown here is derived from an EMBL/GenBank/DDBJ whole genome shotgun (WGS) entry which is preliminary data.</text>
</comment>
<protein>
    <submittedName>
        <fullName evidence="1">Uncharacterized protein</fullName>
    </submittedName>
</protein>
<accession>A0A0F9EW69</accession>
<sequence length="222" mass="25522">MKKTLLFLISCVIILTGFAAPQKTGYLEHEVQEQMRSVISNQMSIELKNETNHGTAFLGRILDKLELQFISNDIRAELLAIGREDYTADKIIEEIRAIGREDFTAFDSWCKKYNLYFTSIESFRQEGAVLAPGQIVQRLERLHRAAKSLAEAYKKTESFLEGTGTPFTAKLREELLRFVQNNIDQCYADDPYLHNSLCAARITGYKGWYFNNVVRGGWEKYL</sequence>
<gene>
    <name evidence="1" type="ORF">LCGC14_2104410</name>
</gene>
<proteinExistence type="predicted"/>
<organism evidence="1">
    <name type="scientific">marine sediment metagenome</name>
    <dbReference type="NCBI Taxonomy" id="412755"/>
    <lineage>
        <taxon>unclassified sequences</taxon>
        <taxon>metagenomes</taxon>
        <taxon>ecological metagenomes</taxon>
    </lineage>
</organism>
<evidence type="ECO:0000313" key="1">
    <source>
        <dbReference type="EMBL" id="KKL70491.1"/>
    </source>
</evidence>
<name>A0A0F9EW69_9ZZZZ</name>
<dbReference type="EMBL" id="LAZR01025880">
    <property type="protein sequence ID" value="KKL70491.1"/>
    <property type="molecule type" value="Genomic_DNA"/>
</dbReference>
<dbReference type="AlphaFoldDB" id="A0A0F9EW69"/>
<reference evidence="1" key="1">
    <citation type="journal article" date="2015" name="Nature">
        <title>Complex archaea that bridge the gap between prokaryotes and eukaryotes.</title>
        <authorList>
            <person name="Spang A."/>
            <person name="Saw J.H."/>
            <person name="Jorgensen S.L."/>
            <person name="Zaremba-Niedzwiedzka K."/>
            <person name="Martijn J."/>
            <person name="Lind A.E."/>
            <person name="van Eijk R."/>
            <person name="Schleper C."/>
            <person name="Guy L."/>
            <person name="Ettema T.J."/>
        </authorList>
    </citation>
    <scope>NUCLEOTIDE SEQUENCE</scope>
</reference>